<evidence type="ECO:0000259" key="6">
    <source>
        <dbReference type="PROSITE" id="PS50157"/>
    </source>
</evidence>
<dbReference type="InterPro" id="IPR050329">
    <property type="entry name" value="GLI_C2H2-zinc-finger"/>
</dbReference>
<dbReference type="SMART" id="SM00355">
    <property type="entry name" value="ZnF_C2H2"/>
    <property type="match status" value="2"/>
</dbReference>
<feature type="domain" description="C2H2-type" evidence="6">
    <location>
        <begin position="178"/>
        <end position="209"/>
    </location>
</feature>
<gene>
    <name evidence="7" type="ORF">BCR44DRAFT_1247853</name>
</gene>
<dbReference type="OrthoDB" id="2188412at2759"/>
<dbReference type="PANTHER" id="PTHR19818:SF139">
    <property type="entry name" value="PAIR-RULE PROTEIN ODD-PAIRED"/>
    <property type="match status" value="1"/>
</dbReference>
<keyword evidence="4" id="KW-0862">Zinc</keyword>
<dbReference type="AlphaFoldDB" id="A0A1Y2HXV8"/>
<evidence type="ECO:0000256" key="1">
    <source>
        <dbReference type="ARBA" id="ARBA00022723"/>
    </source>
</evidence>
<dbReference type="GO" id="GO:0008270">
    <property type="term" value="F:zinc ion binding"/>
    <property type="evidence" value="ECO:0007669"/>
    <property type="project" value="UniProtKB-KW"/>
</dbReference>
<dbReference type="GO" id="GO:0000981">
    <property type="term" value="F:DNA-binding transcription factor activity, RNA polymerase II-specific"/>
    <property type="evidence" value="ECO:0007669"/>
    <property type="project" value="TreeGrafter"/>
</dbReference>
<keyword evidence="8" id="KW-1185">Reference proteome</keyword>
<keyword evidence="2" id="KW-0677">Repeat</keyword>
<evidence type="ECO:0000313" key="8">
    <source>
        <dbReference type="Proteomes" id="UP000193411"/>
    </source>
</evidence>
<keyword evidence="1" id="KW-0479">Metal-binding</keyword>
<name>A0A1Y2HXV8_9FUNG</name>
<accession>A0A1Y2HXV8</accession>
<evidence type="ECO:0000256" key="5">
    <source>
        <dbReference type="PROSITE-ProRule" id="PRU00042"/>
    </source>
</evidence>
<evidence type="ECO:0000256" key="3">
    <source>
        <dbReference type="ARBA" id="ARBA00022771"/>
    </source>
</evidence>
<dbReference type="EMBL" id="MCFL01000005">
    <property type="protein sequence ID" value="ORZ39438.1"/>
    <property type="molecule type" value="Genomic_DNA"/>
</dbReference>
<reference evidence="7 8" key="1">
    <citation type="submission" date="2016-07" db="EMBL/GenBank/DDBJ databases">
        <title>Pervasive Adenine N6-methylation of Active Genes in Fungi.</title>
        <authorList>
            <consortium name="DOE Joint Genome Institute"/>
            <person name="Mondo S.J."/>
            <person name="Dannebaum R.O."/>
            <person name="Kuo R.C."/>
            <person name="Labutti K."/>
            <person name="Haridas S."/>
            <person name="Kuo A."/>
            <person name="Salamov A."/>
            <person name="Ahrendt S.R."/>
            <person name="Lipzen A."/>
            <person name="Sullivan W."/>
            <person name="Andreopoulos W.B."/>
            <person name="Clum A."/>
            <person name="Lindquist E."/>
            <person name="Daum C."/>
            <person name="Ramamoorthy G.K."/>
            <person name="Gryganskyi A."/>
            <person name="Culley D."/>
            <person name="Magnuson J.K."/>
            <person name="James T.Y."/>
            <person name="O'Malley M.A."/>
            <person name="Stajich J.E."/>
            <person name="Spatafora J.W."/>
            <person name="Visel A."/>
            <person name="Grigoriev I.V."/>
        </authorList>
    </citation>
    <scope>NUCLEOTIDE SEQUENCE [LARGE SCALE GENOMIC DNA]</scope>
    <source>
        <strain evidence="7 8">PL171</strain>
    </source>
</reference>
<dbReference type="PANTHER" id="PTHR19818">
    <property type="entry name" value="ZINC FINGER PROTEIN ZIC AND GLI"/>
    <property type="match status" value="1"/>
</dbReference>
<protein>
    <recommendedName>
        <fullName evidence="6">C2H2-type domain-containing protein</fullName>
    </recommendedName>
</protein>
<comment type="caution">
    <text evidence="7">The sequence shown here is derived from an EMBL/GenBank/DDBJ whole genome shotgun (WGS) entry which is preliminary data.</text>
</comment>
<dbReference type="InterPro" id="IPR036236">
    <property type="entry name" value="Znf_C2H2_sf"/>
</dbReference>
<dbReference type="InterPro" id="IPR013087">
    <property type="entry name" value="Znf_C2H2_type"/>
</dbReference>
<dbReference type="GO" id="GO:0000978">
    <property type="term" value="F:RNA polymerase II cis-regulatory region sequence-specific DNA binding"/>
    <property type="evidence" value="ECO:0007669"/>
    <property type="project" value="TreeGrafter"/>
</dbReference>
<keyword evidence="3 5" id="KW-0863">Zinc-finger</keyword>
<evidence type="ECO:0000256" key="2">
    <source>
        <dbReference type="ARBA" id="ARBA00022737"/>
    </source>
</evidence>
<dbReference type="STRING" id="765915.A0A1Y2HXV8"/>
<evidence type="ECO:0000256" key="4">
    <source>
        <dbReference type="ARBA" id="ARBA00022833"/>
    </source>
</evidence>
<dbReference type="SUPFAM" id="SSF57667">
    <property type="entry name" value="beta-beta-alpha zinc fingers"/>
    <property type="match status" value="1"/>
</dbReference>
<evidence type="ECO:0000313" key="7">
    <source>
        <dbReference type="EMBL" id="ORZ39438.1"/>
    </source>
</evidence>
<dbReference type="GO" id="GO:0045944">
    <property type="term" value="P:positive regulation of transcription by RNA polymerase II"/>
    <property type="evidence" value="ECO:0007669"/>
    <property type="project" value="UniProtKB-ARBA"/>
</dbReference>
<dbReference type="Proteomes" id="UP000193411">
    <property type="component" value="Unassembled WGS sequence"/>
</dbReference>
<dbReference type="Gene3D" id="3.30.160.60">
    <property type="entry name" value="Classic Zinc Finger"/>
    <property type="match status" value="2"/>
</dbReference>
<dbReference type="GO" id="GO:0005634">
    <property type="term" value="C:nucleus"/>
    <property type="evidence" value="ECO:0007669"/>
    <property type="project" value="UniProtKB-ARBA"/>
</dbReference>
<sequence length="230" mass="24895">MILVICTVWAAARVDMTSSLGVHGIHRPSTVSIAALPPQLLHYSSCHLLTYRLALYIVPQPAFIQLLTTTLAVMPPAKSRSSSATGQPLNNRTIANMSRRRANAIASAARATSASPIDGSSLSLSGSSLVAAGAENGAAAGGMFLCQWGQCNRRFHVLGEYAEHVNGEHCRPVNRSGKQCEWAGCWRQDRFTSANQLMCHVRAHTGEKPFKCTLCDLRFSVRSNVRFIAT</sequence>
<dbReference type="PROSITE" id="PS00028">
    <property type="entry name" value="ZINC_FINGER_C2H2_1"/>
    <property type="match status" value="1"/>
</dbReference>
<dbReference type="PROSITE" id="PS50157">
    <property type="entry name" value="ZINC_FINGER_C2H2_2"/>
    <property type="match status" value="1"/>
</dbReference>
<organism evidence="7 8">
    <name type="scientific">Catenaria anguillulae PL171</name>
    <dbReference type="NCBI Taxonomy" id="765915"/>
    <lineage>
        <taxon>Eukaryota</taxon>
        <taxon>Fungi</taxon>
        <taxon>Fungi incertae sedis</taxon>
        <taxon>Blastocladiomycota</taxon>
        <taxon>Blastocladiomycetes</taxon>
        <taxon>Blastocladiales</taxon>
        <taxon>Catenariaceae</taxon>
        <taxon>Catenaria</taxon>
    </lineage>
</organism>
<proteinExistence type="predicted"/>